<protein>
    <recommendedName>
        <fullName evidence="4">PRC-barrel domain containing protein</fullName>
    </recommendedName>
</protein>
<feature type="chain" id="PRO_5019120526" description="PRC-barrel domain containing protein" evidence="1">
    <location>
        <begin position="21"/>
        <end position="83"/>
    </location>
</feature>
<sequence length="83" mass="9588">MTKSYSLLFLLLIISVAALAQRPKPAAVSLPPADTIYFDRDWERTETLEEVAYARIAHRDASGKPVGTVRDYFWPWLKVWYKS</sequence>
<accession>A0A428KGB0</accession>
<keyword evidence="1" id="KW-0732">Signal</keyword>
<reference evidence="2 3" key="1">
    <citation type="submission" date="2018-12" db="EMBL/GenBank/DDBJ databases">
        <authorList>
            <person name="Feng G."/>
            <person name="Zhu H."/>
        </authorList>
    </citation>
    <scope>NUCLEOTIDE SEQUENCE [LARGE SCALE GENOMIC DNA]</scope>
    <source>
        <strain evidence="2 3">KCTC 12533</strain>
    </source>
</reference>
<feature type="signal peptide" evidence="1">
    <location>
        <begin position="1"/>
        <end position="20"/>
    </location>
</feature>
<keyword evidence="3" id="KW-1185">Reference proteome</keyword>
<comment type="caution">
    <text evidence="2">The sequence shown here is derived from an EMBL/GenBank/DDBJ whole genome shotgun (WGS) entry which is preliminary data.</text>
</comment>
<evidence type="ECO:0008006" key="4">
    <source>
        <dbReference type="Google" id="ProtNLM"/>
    </source>
</evidence>
<gene>
    <name evidence="2" type="ORF">EI291_18210</name>
</gene>
<evidence type="ECO:0000313" key="3">
    <source>
        <dbReference type="Proteomes" id="UP000273500"/>
    </source>
</evidence>
<dbReference type="Proteomes" id="UP000273500">
    <property type="component" value="Unassembled WGS sequence"/>
</dbReference>
<organism evidence="2 3">
    <name type="scientific">Hymenobacter rigui</name>
    <dbReference type="NCBI Taxonomy" id="334424"/>
    <lineage>
        <taxon>Bacteria</taxon>
        <taxon>Pseudomonadati</taxon>
        <taxon>Bacteroidota</taxon>
        <taxon>Cytophagia</taxon>
        <taxon>Cytophagales</taxon>
        <taxon>Hymenobacteraceae</taxon>
        <taxon>Hymenobacter</taxon>
    </lineage>
</organism>
<evidence type="ECO:0000256" key="1">
    <source>
        <dbReference type="SAM" id="SignalP"/>
    </source>
</evidence>
<name>A0A428KGB0_9BACT</name>
<dbReference type="AlphaFoldDB" id="A0A428KGB0"/>
<dbReference type="EMBL" id="RWIT01000013">
    <property type="protein sequence ID" value="RSK45527.1"/>
    <property type="molecule type" value="Genomic_DNA"/>
</dbReference>
<evidence type="ECO:0000313" key="2">
    <source>
        <dbReference type="EMBL" id="RSK45527.1"/>
    </source>
</evidence>
<dbReference type="RefSeq" id="WP_125423370.1">
    <property type="nucleotide sequence ID" value="NZ_RWIT01000013.1"/>
</dbReference>
<proteinExistence type="predicted"/>